<dbReference type="STRING" id="421531.IX38_21655"/>
<gene>
    <name evidence="1" type="ORF">IX38_21655</name>
</gene>
<dbReference type="eggNOG" id="ENOG5032VFG">
    <property type="taxonomic scope" value="Bacteria"/>
</dbReference>
<proteinExistence type="predicted"/>
<sequence length="286" mass="34148">MGNNYLRDIGDRLEEAKRIDEKFTRLHNRFLAVAMDYKCYINDKLGDAEIFKYRDNVIFRLQSARFHFNLLLQFQDIIETNLKKISPIENRIEFHTYQTQAAEEIYSLFDSMVYHICSIFDYLFSLINFIHGKSELNNPKWNLFKHDKNIKKNMYCSSQMIESLEKIDSAFVYPLIKHRSHLIHTEHSVGNIHFSYENNKVRFLVTDTLKGHFPDFTKENGNIPTTLAFAAKWLIDKSFKSITEVLFETKDDMIRNKKVEIPPFFIWEDNTVKEPSMYYWGNRQHI</sequence>
<keyword evidence="2" id="KW-1185">Reference proteome</keyword>
<evidence type="ECO:0008006" key="3">
    <source>
        <dbReference type="Google" id="ProtNLM"/>
    </source>
</evidence>
<accession>A0A085YY09</accession>
<reference evidence="1 2" key="1">
    <citation type="submission" date="2014-07" db="EMBL/GenBank/DDBJ databases">
        <title>Genome of Chryseobacterium luteum DSM 18605.</title>
        <authorList>
            <person name="Stropko S.J."/>
            <person name="Pipes S.E."/>
            <person name="Newman J.D."/>
        </authorList>
    </citation>
    <scope>NUCLEOTIDE SEQUENCE [LARGE SCALE GENOMIC DNA]</scope>
    <source>
        <strain evidence="1 2">DSM 18605</strain>
    </source>
</reference>
<protein>
    <recommendedName>
        <fullName evidence="3">Cthe-2314-like HEPN domain-containing protein</fullName>
    </recommendedName>
</protein>
<evidence type="ECO:0000313" key="2">
    <source>
        <dbReference type="Proteomes" id="UP000028703"/>
    </source>
</evidence>
<organism evidence="1 2">
    <name type="scientific">Chryseobacterium luteum</name>
    <dbReference type="NCBI Taxonomy" id="421531"/>
    <lineage>
        <taxon>Bacteria</taxon>
        <taxon>Pseudomonadati</taxon>
        <taxon>Bacteroidota</taxon>
        <taxon>Flavobacteriia</taxon>
        <taxon>Flavobacteriales</taxon>
        <taxon>Weeksellaceae</taxon>
        <taxon>Chryseobacterium group</taxon>
        <taxon>Chryseobacterium</taxon>
    </lineage>
</organism>
<dbReference type="AlphaFoldDB" id="A0A085YY09"/>
<dbReference type="EMBL" id="JPRO01000031">
    <property type="protein sequence ID" value="KFE97072.1"/>
    <property type="molecule type" value="Genomic_DNA"/>
</dbReference>
<evidence type="ECO:0000313" key="1">
    <source>
        <dbReference type="EMBL" id="KFE97072.1"/>
    </source>
</evidence>
<dbReference type="RefSeq" id="WP_034707850.1">
    <property type="nucleotide sequence ID" value="NZ_JPRO01000031.1"/>
</dbReference>
<dbReference type="OrthoDB" id="1376705at2"/>
<dbReference type="Proteomes" id="UP000028703">
    <property type="component" value="Unassembled WGS sequence"/>
</dbReference>
<comment type="caution">
    <text evidence="1">The sequence shown here is derived from an EMBL/GenBank/DDBJ whole genome shotgun (WGS) entry which is preliminary data.</text>
</comment>
<name>A0A085YY09_9FLAO</name>